<gene>
    <name evidence="2" type="ORF">SAMD00023353_0104750</name>
</gene>
<dbReference type="EMBL" id="DF977446">
    <property type="protein sequence ID" value="GAP82946.1"/>
    <property type="molecule type" value="Genomic_DNA"/>
</dbReference>
<dbReference type="Gene3D" id="2.130.10.10">
    <property type="entry name" value="YVTN repeat-like/Quinoprotein amine dehydrogenase"/>
    <property type="match status" value="1"/>
</dbReference>
<dbReference type="Proteomes" id="UP000054516">
    <property type="component" value="Unassembled WGS sequence"/>
</dbReference>
<dbReference type="PANTHER" id="PTHR10644">
    <property type="entry name" value="DNA REPAIR/RNA PROCESSING CPSF FAMILY"/>
    <property type="match status" value="1"/>
</dbReference>
<evidence type="ECO:0000313" key="2">
    <source>
        <dbReference type="EMBL" id="GAP82946.1"/>
    </source>
</evidence>
<evidence type="ECO:0000259" key="1">
    <source>
        <dbReference type="Pfam" id="PF10433"/>
    </source>
</evidence>
<reference evidence="2" key="1">
    <citation type="submission" date="2016-03" db="EMBL/GenBank/DDBJ databases">
        <title>Draft genome sequence of Rosellinia necatrix.</title>
        <authorList>
            <person name="Kanematsu S."/>
        </authorList>
    </citation>
    <scope>NUCLEOTIDE SEQUENCE [LARGE SCALE GENOMIC DNA]</scope>
    <source>
        <strain evidence="2">W97</strain>
    </source>
</reference>
<keyword evidence="3" id="KW-1185">Reference proteome</keyword>
<dbReference type="Pfam" id="PF10433">
    <property type="entry name" value="Beta-prop_RSE1_1st"/>
    <property type="match status" value="1"/>
</dbReference>
<sequence length="1342" mass="148158">MASLQTHLLVNDEWVTRFVSADELFGSPGPRAQGAIPVALPPPKYGVLTKTVIESPIIRWVHPVQLRSSRQNDVAFVGDQYVQISEVGSDSQLRPIARKADFGSKIINCRVIGNHSYLKRKREETFANYHESGDVDMTNSDSSTTTPARTTELFQQVLILVLSTGELVFLFMSLTPTGSWEFVSTRYSSSSGALADPGFHMAVSSDWAYLAVACSENLLIVYHLESIETLRRQHNDGLSIEPVRSAHARGMKGIIHKLDFLCHGAENASGPEIVSHSVLLAIIVHSGVARLVIYEWGDLEQLPLALQAEKSGHRLDRSIGLPILIIPLTISYQFLVVTEDSMAICSNILAGPPDVIHFGVACREKRRGYDGNPSPMWTAWTRPHREGSYHSDTDLIYLGREDGWLNCLAISRYDGIESSVTMGPLECDIDSAFACISSTYGDFLIAGGDCSPGGIWNIEPRQGPELVCPLPNWSPTVDLVLTKDALKSSKSNPRNPLRRQLLAEDTQSQILTSEKIFVCSGRGSFGAIVELRYGIQAKIGLSLSYLSPIKRCWAIPSFHGSQETAFFMLLALPQHSALLRIEDDLSEVSEKAQDTVDFDLLSTTLAVHVSREVVIQITTAHATILFPTECYQHPISDMIEDPLATVTDAAVTAEALTLSVYSQSAFKIMVFKLEAARFVLRDTFEVEGEVTALCVGTLSSGLCILAGLSLEGSNLPTLAIFPIGSSQTTWEMPTGAARAPIKVQLGEDRDIHSVPINAATSIICLGSEKIVVGMRNGDVFTIQPIEIRQPNREYRIARMSRFGTSPSQVFAGIMFDTGPSTLICNDEVLVMMKEVDEEPNSGVFEEIFKVWLTDASEPHSPSPAINSVARLHDIPDYGSSTWAMVSGSRILITELQPKPAPVPRPIRTNGTPLGAIYSERLEALVTVVVKSGVPSLHFFDPITGVDLSRPIKKVSGEDEERVVDVDYITYLGNSDTKVTSLLHWRYKNKGHVYEWFVILARSKHNQGRLLVVSAEQEVATQDTGTSRQIRFWTQFQRKIKDGSPRSGTTDDVGLFLNFGKTLEYHVIEDKKFKTAMKYDLPSPAMCLEVVDGHLHVLTAHHSLVILDYTSHSAIGDRQMIQVSTDELARSGLHSINLGSVIEIGERQRFVLTSDPMCSVYGLWSPGPGFDTANLQLIFQAGLMVSIRKFIQGRTRPRWARDSPRYRNAPSRPAKHDILGLAIDGSLTQFTILNEDEGRLLSYIQNLARPRPTGQDDASKLQLGADSITKAGMHVDGDILQRCMEHKMLERIASTPQQVLELQELLKAPGIGIDMANSRVLDEALLVYKYTYDILDFYLSIAL</sequence>
<dbReference type="InterPro" id="IPR050358">
    <property type="entry name" value="RSE1/DDB1/CFT1"/>
</dbReference>
<proteinExistence type="predicted"/>
<name>A0A1S7UI95_ROSNE</name>
<organism evidence="2">
    <name type="scientific">Rosellinia necatrix</name>
    <name type="common">White root-rot fungus</name>
    <dbReference type="NCBI Taxonomy" id="77044"/>
    <lineage>
        <taxon>Eukaryota</taxon>
        <taxon>Fungi</taxon>
        <taxon>Dikarya</taxon>
        <taxon>Ascomycota</taxon>
        <taxon>Pezizomycotina</taxon>
        <taxon>Sordariomycetes</taxon>
        <taxon>Xylariomycetidae</taxon>
        <taxon>Xylariales</taxon>
        <taxon>Xylariaceae</taxon>
        <taxon>Rosellinia</taxon>
    </lineage>
</organism>
<dbReference type="OMA" id="ARDHPRC"/>
<dbReference type="OrthoDB" id="20774at2759"/>
<feature type="domain" description="RSE1/DDB1/CPSF1 first beta-propeller" evidence="1">
    <location>
        <begin position="58"/>
        <end position="462"/>
    </location>
</feature>
<dbReference type="InterPro" id="IPR018846">
    <property type="entry name" value="Beta-prop_RSE1/DDB1/CPSF1_1st"/>
</dbReference>
<dbReference type="STRING" id="77044.A0A1S7UI95"/>
<protein>
    <submittedName>
        <fullName evidence="2">Putative thermotolerance protein</fullName>
    </submittedName>
</protein>
<dbReference type="InterPro" id="IPR015943">
    <property type="entry name" value="WD40/YVTN_repeat-like_dom_sf"/>
</dbReference>
<evidence type="ECO:0000313" key="3">
    <source>
        <dbReference type="Proteomes" id="UP000054516"/>
    </source>
</evidence>
<accession>A0A1S7UI95</accession>